<dbReference type="Gene3D" id="3.30.420.40">
    <property type="match status" value="2"/>
</dbReference>
<keyword evidence="4" id="KW-1185">Reference proteome</keyword>
<sequence length="379" mass="39964">MREANLELITRHVFAHGEDGNPISRARLAEETRMTRSTSSRLVDALIEGRIIEALPPVNTAGRGRPAVPLIPAHNSYVGLGMEISVGMLAARLVDLSGRVLAESLDEGSLAGTEPSKVLRHLGLMVREILEDMGPELVLAGATLSLPGLVDRAAGRLLVAPNLGWADLAPYPFLAPVIGPGVDFHIGNSADLAARVVAQSRPGRPGPWPSFVYLHGEIGVGAAIRLDGREFLGAHGWAGEIGHMTVDPAGPPCRCGSHGCLEQYVGRLSLLQAAGLPPRTSIHAVLGRLEAGEPVTVAAVEAAGHALGSVLSGVVNLLDLPTLVLGATWRSSVSTCAARSPWRCATACSPTHSPRRNSCWRRWGPPPPPPARRTRPWTG</sequence>
<dbReference type="AlphaFoldDB" id="A0A5Q2F9N1"/>
<feature type="region of interest" description="Disordered" evidence="2">
    <location>
        <begin position="350"/>
        <end position="379"/>
    </location>
</feature>
<dbReference type="EMBL" id="CP045725">
    <property type="protein sequence ID" value="QGF23680.1"/>
    <property type="molecule type" value="Genomic_DNA"/>
</dbReference>
<dbReference type="InterPro" id="IPR036388">
    <property type="entry name" value="WH-like_DNA-bd_sf"/>
</dbReference>
<dbReference type="Pfam" id="PF00480">
    <property type="entry name" value="ROK"/>
    <property type="match status" value="1"/>
</dbReference>
<dbReference type="InterPro" id="IPR043129">
    <property type="entry name" value="ATPase_NBD"/>
</dbReference>
<reference evidence="3 4" key="1">
    <citation type="submission" date="2019-10" db="EMBL/GenBank/DDBJ databases">
        <title>Genomic analysis of Raineyella sp. CBA3103.</title>
        <authorList>
            <person name="Roh S.W."/>
        </authorList>
    </citation>
    <scope>NUCLEOTIDE SEQUENCE [LARGE SCALE GENOMIC DNA]</scope>
    <source>
        <strain evidence="3 4">CBA3103</strain>
    </source>
</reference>
<dbReference type="SUPFAM" id="SSF46785">
    <property type="entry name" value="Winged helix' DNA-binding domain"/>
    <property type="match status" value="1"/>
</dbReference>
<dbReference type="PANTHER" id="PTHR18964">
    <property type="entry name" value="ROK (REPRESSOR, ORF, KINASE) FAMILY"/>
    <property type="match status" value="1"/>
</dbReference>
<evidence type="ECO:0000256" key="2">
    <source>
        <dbReference type="SAM" id="MobiDB-lite"/>
    </source>
</evidence>
<dbReference type="InterPro" id="IPR036390">
    <property type="entry name" value="WH_DNA-bd_sf"/>
</dbReference>
<evidence type="ECO:0000256" key="1">
    <source>
        <dbReference type="ARBA" id="ARBA00006479"/>
    </source>
</evidence>
<dbReference type="InterPro" id="IPR000600">
    <property type="entry name" value="ROK"/>
</dbReference>
<name>A0A5Q2F9N1_9ACTN</name>
<protein>
    <submittedName>
        <fullName evidence="3">ROK family protein</fullName>
    </submittedName>
</protein>
<dbReference type="SUPFAM" id="SSF53067">
    <property type="entry name" value="Actin-like ATPase domain"/>
    <property type="match status" value="2"/>
</dbReference>
<evidence type="ECO:0000313" key="3">
    <source>
        <dbReference type="EMBL" id="QGF23680.1"/>
    </source>
</evidence>
<evidence type="ECO:0000313" key="4">
    <source>
        <dbReference type="Proteomes" id="UP000386847"/>
    </source>
</evidence>
<comment type="similarity">
    <text evidence="1">Belongs to the ROK (NagC/XylR) family.</text>
</comment>
<organism evidence="3 4">
    <name type="scientific">Raineyella fluvialis</name>
    <dbReference type="NCBI Taxonomy" id="2662261"/>
    <lineage>
        <taxon>Bacteria</taxon>
        <taxon>Bacillati</taxon>
        <taxon>Actinomycetota</taxon>
        <taxon>Actinomycetes</taxon>
        <taxon>Propionibacteriales</taxon>
        <taxon>Propionibacteriaceae</taxon>
        <taxon>Raineyella</taxon>
    </lineage>
</organism>
<dbReference type="Gene3D" id="1.10.10.10">
    <property type="entry name" value="Winged helix-like DNA-binding domain superfamily/Winged helix DNA-binding domain"/>
    <property type="match status" value="1"/>
</dbReference>
<dbReference type="KEGG" id="rain:Rai3103_08345"/>
<dbReference type="RefSeq" id="WP_153572210.1">
    <property type="nucleotide sequence ID" value="NZ_CP045725.1"/>
</dbReference>
<accession>A0A5Q2F9N1</accession>
<gene>
    <name evidence="3" type="ORF">Rai3103_08345</name>
</gene>
<dbReference type="PANTHER" id="PTHR18964:SF149">
    <property type="entry name" value="BIFUNCTIONAL UDP-N-ACETYLGLUCOSAMINE 2-EPIMERASE_N-ACETYLMANNOSAMINE KINASE"/>
    <property type="match status" value="1"/>
</dbReference>
<dbReference type="Proteomes" id="UP000386847">
    <property type="component" value="Chromosome"/>
</dbReference>
<proteinExistence type="inferred from homology"/>